<dbReference type="Proteomes" id="UP000269945">
    <property type="component" value="Unassembled WGS sequence"/>
</dbReference>
<evidence type="ECO:0000256" key="1">
    <source>
        <dbReference type="SAM" id="MobiDB-lite"/>
    </source>
</evidence>
<sequence length="38" mass="4305">WNQESNRGHLNLVQISPGRRHPDGVAQNSTHGLDRIPF</sequence>
<evidence type="ECO:0000313" key="2">
    <source>
        <dbReference type="EMBL" id="VCX40067.1"/>
    </source>
</evidence>
<feature type="region of interest" description="Disordered" evidence="1">
    <location>
        <begin position="1"/>
        <end position="38"/>
    </location>
</feature>
<name>A0A9X9M9L8_GULGU</name>
<gene>
    <name evidence="2" type="ORF">BN2614_LOCUS1</name>
</gene>
<protein>
    <submittedName>
        <fullName evidence="2">Uncharacterized protein</fullName>
    </submittedName>
</protein>
<proteinExistence type="predicted"/>
<reference evidence="2 3" key="1">
    <citation type="submission" date="2018-10" db="EMBL/GenBank/DDBJ databases">
        <authorList>
            <person name="Ekblom R."/>
            <person name="Jareborg N."/>
        </authorList>
    </citation>
    <scope>NUCLEOTIDE SEQUENCE [LARGE SCALE GENOMIC DNA]</scope>
    <source>
        <tissue evidence="2">Muscle</tissue>
    </source>
</reference>
<dbReference type="AlphaFoldDB" id="A0A9X9M9L8"/>
<accession>A0A9X9M9L8</accession>
<evidence type="ECO:0000313" key="3">
    <source>
        <dbReference type="Proteomes" id="UP000269945"/>
    </source>
</evidence>
<feature type="non-terminal residue" evidence="2">
    <location>
        <position position="38"/>
    </location>
</feature>
<dbReference type="EMBL" id="CYRY02044864">
    <property type="protein sequence ID" value="VCX40067.1"/>
    <property type="molecule type" value="Genomic_DNA"/>
</dbReference>
<organism evidence="2 3">
    <name type="scientific">Gulo gulo</name>
    <name type="common">Wolverine</name>
    <name type="synonym">Gluton</name>
    <dbReference type="NCBI Taxonomy" id="48420"/>
    <lineage>
        <taxon>Eukaryota</taxon>
        <taxon>Metazoa</taxon>
        <taxon>Chordata</taxon>
        <taxon>Craniata</taxon>
        <taxon>Vertebrata</taxon>
        <taxon>Euteleostomi</taxon>
        <taxon>Mammalia</taxon>
        <taxon>Eutheria</taxon>
        <taxon>Laurasiatheria</taxon>
        <taxon>Carnivora</taxon>
        <taxon>Caniformia</taxon>
        <taxon>Musteloidea</taxon>
        <taxon>Mustelidae</taxon>
        <taxon>Guloninae</taxon>
        <taxon>Gulo</taxon>
    </lineage>
</organism>
<feature type="non-terminal residue" evidence="2">
    <location>
        <position position="1"/>
    </location>
</feature>
<keyword evidence="3" id="KW-1185">Reference proteome</keyword>
<comment type="caution">
    <text evidence="2">The sequence shown here is derived from an EMBL/GenBank/DDBJ whole genome shotgun (WGS) entry which is preliminary data.</text>
</comment>